<evidence type="ECO:0000256" key="4">
    <source>
        <dbReference type="PIRNR" id="PIRNR004692"/>
    </source>
</evidence>
<dbReference type="PROSITE" id="PS51371">
    <property type="entry name" value="CBS"/>
    <property type="match status" value="1"/>
</dbReference>
<organism evidence="10 11">
    <name type="scientific">Novosphingobium arvoryzae</name>
    <dbReference type="NCBI Taxonomy" id="1256514"/>
    <lineage>
        <taxon>Bacteria</taxon>
        <taxon>Pseudomonadati</taxon>
        <taxon>Pseudomonadota</taxon>
        <taxon>Alphaproteobacteria</taxon>
        <taxon>Sphingomonadales</taxon>
        <taxon>Sphingomonadaceae</taxon>
        <taxon>Novosphingobium</taxon>
    </lineage>
</organism>
<dbReference type="SUPFAM" id="SSF53697">
    <property type="entry name" value="SIS domain"/>
    <property type="match status" value="1"/>
</dbReference>
<dbReference type="SUPFAM" id="SSF54631">
    <property type="entry name" value="CBS-domain pair"/>
    <property type="match status" value="1"/>
</dbReference>
<dbReference type="InterPro" id="IPR004800">
    <property type="entry name" value="KdsD/KpsF-type"/>
</dbReference>
<feature type="site" description="Catalytically relevant" evidence="6">
    <location>
        <position position="196"/>
    </location>
</feature>
<feature type="binding site" evidence="5">
    <location>
        <position position="85"/>
    </location>
    <ligand>
        <name>Zn(2+)</name>
        <dbReference type="ChEBI" id="CHEBI:29105"/>
    </ligand>
</feature>
<feature type="site" description="Catalytically relevant" evidence="6">
    <location>
        <position position="62"/>
    </location>
</feature>
<dbReference type="PANTHER" id="PTHR42745:SF1">
    <property type="entry name" value="ARABINOSE 5-PHOSPHATE ISOMERASE KDSD"/>
    <property type="match status" value="1"/>
</dbReference>
<comment type="similarity">
    <text evidence="1 4">Belongs to the SIS family. GutQ/KpsF subfamily.</text>
</comment>
<reference evidence="10" key="1">
    <citation type="journal article" date="2014" name="Int. J. Syst. Evol. Microbiol.">
        <title>Complete genome sequence of Corynebacterium casei LMG S-19264T (=DSM 44701T), isolated from a smear-ripened cheese.</title>
        <authorList>
            <consortium name="US DOE Joint Genome Institute (JGI-PGF)"/>
            <person name="Walter F."/>
            <person name="Albersmeier A."/>
            <person name="Kalinowski J."/>
            <person name="Ruckert C."/>
        </authorList>
    </citation>
    <scope>NUCLEOTIDE SEQUENCE</scope>
    <source>
        <strain evidence="10">KCTC 32422</strain>
    </source>
</reference>
<dbReference type="GO" id="GO:1901135">
    <property type="term" value="P:carbohydrate derivative metabolic process"/>
    <property type="evidence" value="ECO:0007669"/>
    <property type="project" value="InterPro"/>
</dbReference>
<dbReference type="RefSeq" id="WP_189538409.1">
    <property type="nucleotide sequence ID" value="NZ_BMZD01000001.1"/>
</dbReference>
<dbReference type="Gene3D" id="3.10.580.10">
    <property type="entry name" value="CBS-domain"/>
    <property type="match status" value="1"/>
</dbReference>
<dbReference type="Pfam" id="PF01380">
    <property type="entry name" value="SIS"/>
    <property type="match status" value="1"/>
</dbReference>
<protein>
    <submittedName>
        <fullName evidence="10">Arabinose-5-phosphate isomerase</fullName>
    </submittedName>
</protein>
<name>A0A918VC38_9SPHN</name>
<dbReference type="GO" id="GO:0097367">
    <property type="term" value="F:carbohydrate derivative binding"/>
    <property type="evidence" value="ECO:0007669"/>
    <property type="project" value="InterPro"/>
</dbReference>
<keyword evidence="5" id="KW-0479">Metal-binding</keyword>
<dbReference type="NCBIfam" id="TIGR00393">
    <property type="entry name" value="kpsF"/>
    <property type="match status" value="1"/>
</dbReference>
<evidence type="ECO:0000256" key="5">
    <source>
        <dbReference type="PIRSR" id="PIRSR004692-2"/>
    </source>
</evidence>
<comment type="caution">
    <text evidence="10">The sequence shown here is derived from an EMBL/GenBank/DDBJ whole genome shotgun (WGS) entry which is preliminary data.</text>
</comment>
<dbReference type="PIRSF" id="PIRSF004692">
    <property type="entry name" value="KdsD_KpsF"/>
    <property type="match status" value="1"/>
</dbReference>
<keyword evidence="2" id="KW-0677">Repeat</keyword>
<dbReference type="CDD" id="cd05014">
    <property type="entry name" value="SIS_Kpsf"/>
    <property type="match status" value="1"/>
</dbReference>
<feature type="domain" description="CBS" evidence="8">
    <location>
        <begin position="276"/>
        <end position="332"/>
    </location>
</feature>
<sequence>MDQVTSIAGLDTSQILERGRDVVRIEADALGLLHAALDNSFVQACRTIKGAARQLVITGMGKSGHIGRKVAATFAATGTPAIFVHPGEAAHGDLGMLARGDVLLVLSNSGNTSELRAILNYARKGGIPIIGMASRRNSLVGELADVTLLLPKVREACAVNVAPTTSTTLQLALGDALAMAVMDMRGITKSWLRMVHPAGSIGLALAPVAEIMHGEDRMPLVSHMAGMPEVISVMTRGCFGLAGVVDDTGALIGIITDGDLRRRFGMLTTAFARDVMTRAPKVLPAEIPAGEALLFLNDSQITAAFVVEDASIPAPYPLGIIHIHDLLRVGLN</sequence>
<evidence type="ECO:0000256" key="2">
    <source>
        <dbReference type="ARBA" id="ARBA00022737"/>
    </source>
</evidence>
<dbReference type="InterPro" id="IPR046342">
    <property type="entry name" value="CBS_dom_sf"/>
</dbReference>
<dbReference type="InterPro" id="IPR000644">
    <property type="entry name" value="CBS_dom"/>
</dbReference>
<keyword evidence="11" id="KW-1185">Reference proteome</keyword>
<accession>A0A918VC38</accession>
<proteinExistence type="inferred from homology"/>
<gene>
    <name evidence="10" type="ORF">GCM10011617_00290</name>
</gene>
<dbReference type="CDD" id="cd04604">
    <property type="entry name" value="CBS_pair_SIS_assoc"/>
    <property type="match status" value="1"/>
</dbReference>
<keyword evidence="3 7" id="KW-0129">CBS domain</keyword>
<dbReference type="InterPro" id="IPR035474">
    <property type="entry name" value="SIS_Kpsf"/>
</dbReference>
<dbReference type="GO" id="GO:0046872">
    <property type="term" value="F:metal ion binding"/>
    <property type="evidence" value="ECO:0007669"/>
    <property type="project" value="UniProtKB-KW"/>
</dbReference>
<feature type="site" description="Catalytically relevant" evidence="6">
    <location>
        <position position="155"/>
    </location>
</feature>
<dbReference type="InterPro" id="IPR050986">
    <property type="entry name" value="GutQ/KpsF_isomerases"/>
</dbReference>
<keyword evidence="5" id="KW-0862">Zinc</keyword>
<feature type="domain" description="SIS" evidence="9">
    <location>
        <begin position="44"/>
        <end position="187"/>
    </location>
</feature>
<dbReference type="GO" id="GO:0005975">
    <property type="term" value="P:carbohydrate metabolic process"/>
    <property type="evidence" value="ECO:0007669"/>
    <property type="project" value="InterPro"/>
</dbReference>
<evidence type="ECO:0000313" key="10">
    <source>
        <dbReference type="EMBL" id="GGZ85818.1"/>
    </source>
</evidence>
<dbReference type="AlphaFoldDB" id="A0A918VC38"/>
<dbReference type="EMBL" id="BMZD01000001">
    <property type="protein sequence ID" value="GGZ85818.1"/>
    <property type="molecule type" value="Genomic_DNA"/>
</dbReference>
<reference evidence="10" key="2">
    <citation type="submission" date="2020-09" db="EMBL/GenBank/DDBJ databases">
        <authorList>
            <person name="Sun Q."/>
            <person name="Kim S."/>
        </authorList>
    </citation>
    <scope>NUCLEOTIDE SEQUENCE</scope>
    <source>
        <strain evidence="10">KCTC 32422</strain>
    </source>
</reference>
<dbReference type="Proteomes" id="UP000634139">
    <property type="component" value="Unassembled WGS sequence"/>
</dbReference>
<dbReference type="Gene3D" id="3.40.50.10490">
    <property type="entry name" value="Glucose-6-phosphate isomerase like protein, domain 1"/>
    <property type="match status" value="1"/>
</dbReference>
<keyword evidence="10" id="KW-0413">Isomerase</keyword>
<dbReference type="PANTHER" id="PTHR42745">
    <property type="match status" value="1"/>
</dbReference>
<feature type="site" description="Catalytically relevant" evidence="6">
    <location>
        <position position="114"/>
    </location>
</feature>
<evidence type="ECO:0000256" key="7">
    <source>
        <dbReference type="PROSITE-ProRule" id="PRU00703"/>
    </source>
</evidence>
<evidence type="ECO:0000256" key="3">
    <source>
        <dbReference type="ARBA" id="ARBA00023122"/>
    </source>
</evidence>
<evidence type="ECO:0000313" key="11">
    <source>
        <dbReference type="Proteomes" id="UP000634139"/>
    </source>
</evidence>
<dbReference type="InterPro" id="IPR046348">
    <property type="entry name" value="SIS_dom_sf"/>
</dbReference>
<evidence type="ECO:0000259" key="8">
    <source>
        <dbReference type="PROSITE" id="PS51371"/>
    </source>
</evidence>
<dbReference type="Pfam" id="PF00571">
    <property type="entry name" value="CBS"/>
    <property type="match status" value="2"/>
</dbReference>
<dbReference type="InterPro" id="IPR001347">
    <property type="entry name" value="SIS_dom"/>
</dbReference>
<evidence type="ECO:0000256" key="1">
    <source>
        <dbReference type="ARBA" id="ARBA00008165"/>
    </source>
</evidence>
<dbReference type="PROSITE" id="PS51464">
    <property type="entry name" value="SIS"/>
    <property type="match status" value="1"/>
</dbReference>
<dbReference type="GO" id="GO:0016853">
    <property type="term" value="F:isomerase activity"/>
    <property type="evidence" value="ECO:0007669"/>
    <property type="project" value="UniProtKB-KW"/>
</dbReference>
<evidence type="ECO:0000256" key="6">
    <source>
        <dbReference type="PIRSR" id="PIRSR004692-3"/>
    </source>
</evidence>
<evidence type="ECO:0000259" key="9">
    <source>
        <dbReference type="PROSITE" id="PS51464"/>
    </source>
</evidence>